<evidence type="ECO:0000256" key="2">
    <source>
        <dbReference type="ARBA" id="ARBA00022723"/>
    </source>
</evidence>
<dbReference type="Gene3D" id="3.90.850.10">
    <property type="entry name" value="Fumarylacetoacetase-like, C-terminal domain"/>
    <property type="match status" value="1"/>
</dbReference>
<dbReference type="AlphaFoldDB" id="A0A0A9ZH86"/>
<evidence type="ECO:0000313" key="8">
    <source>
        <dbReference type="EMBL" id="JAQ02991.1"/>
    </source>
</evidence>
<keyword evidence="2" id="KW-0479">Metal-binding</keyword>
<dbReference type="PANTHER" id="PTHR11820">
    <property type="entry name" value="ACYLPYRUVASE"/>
    <property type="match status" value="1"/>
</dbReference>
<evidence type="ECO:0000256" key="4">
    <source>
        <dbReference type="ARBA" id="ARBA00044911"/>
    </source>
</evidence>
<comment type="catalytic activity">
    <reaction evidence="4">
        <text>oxaloacetate = enol-oxaloacetate</text>
        <dbReference type="Rhea" id="RHEA:16021"/>
        <dbReference type="ChEBI" id="CHEBI:16452"/>
        <dbReference type="ChEBI" id="CHEBI:17479"/>
        <dbReference type="EC" id="5.3.2.2"/>
    </reaction>
    <physiologicalReaction direction="right-to-left" evidence="4">
        <dbReference type="Rhea" id="RHEA:16023"/>
    </physiologicalReaction>
</comment>
<evidence type="ECO:0000256" key="5">
    <source>
        <dbReference type="ARBA" id="ARBA00044973"/>
    </source>
</evidence>
<dbReference type="GO" id="GO:0050163">
    <property type="term" value="F:oxaloacetate tautomerase activity"/>
    <property type="evidence" value="ECO:0007669"/>
    <property type="project" value="UniProtKB-EC"/>
</dbReference>
<dbReference type="PANTHER" id="PTHR11820:SF7">
    <property type="entry name" value="ACYLPYRUVASE FAHD1, MITOCHONDRIAL"/>
    <property type="match status" value="1"/>
</dbReference>
<dbReference type="GO" id="GO:0046872">
    <property type="term" value="F:metal ion binding"/>
    <property type="evidence" value="ECO:0007669"/>
    <property type="project" value="UniProtKB-KW"/>
</dbReference>
<proteinExistence type="inferred from homology"/>
<evidence type="ECO:0000259" key="6">
    <source>
        <dbReference type="Pfam" id="PF01557"/>
    </source>
</evidence>
<evidence type="ECO:0000313" key="7">
    <source>
        <dbReference type="EMBL" id="JAG43596.1"/>
    </source>
</evidence>
<dbReference type="SUPFAM" id="SSF56529">
    <property type="entry name" value="FAH"/>
    <property type="match status" value="1"/>
</dbReference>
<reference evidence="8" key="3">
    <citation type="journal article" date="2016" name="Gigascience">
        <title>De novo construction of an expanded transcriptome assembly for the western tarnished plant bug, Lygus hesperus.</title>
        <authorList>
            <person name="Tassone E.E."/>
            <person name="Geib S.M."/>
            <person name="Hall B."/>
            <person name="Fabrick J.A."/>
            <person name="Brent C.S."/>
            <person name="Hull J.J."/>
        </authorList>
    </citation>
    <scope>NUCLEOTIDE SEQUENCE</scope>
</reference>
<dbReference type="InterPro" id="IPR011234">
    <property type="entry name" value="Fumarylacetoacetase-like_C"/>
</dbReference>
<feature type="domain" description="Fumarylacetoacetase-like C-terminal" evidence="6">
    <location>
        <begin position="9"/>
        <end position="117"/>
    </location>
</feature>
<dbReference type="EC" id="5.3.2.2" evidence="5"/>
<dbReference type="Pfam" id="PF01557">
    <property type="entry name" value="FAA_hydrolase"/>
    <property type="match status" value="1"/>
</dbReference>
<comment type="similarity">
    <text evidence="1">Belongs to the FAH family.</text>
</comment>
<gene>
    <name evidence="8" type="primary">PYRAB13970</name>
    <name evidence="7" type="ORF">CM83_65516</name>
    <name evidence="8" type="ORF">g.94143</name>
</gene>
<dbReference type="EMBL" id="GDHC01015638">
    <property type="protein sequence ID" value="JAQ02991.1"/>
    <property type="molecule type" value="Transcribed_RNA"/>
</dbReference>
<evidence type="ECO:0000256" key="1">
    <source>
        <dbReference type="ARBA" id="ARBA00010211"/>
    </source>
</evidence>
<dbReference type="GO" id="GO:0018773">
    <property type="term" value="F:acetylpyruvate hydrolase activity"/>
    <property type="evidence" value="ECO:0007669"/>
    <property type="project" value="TreeGrafter"/>
</dbReference>
<reference evidence="7" key="2">
    <citation type="submission" date="2014-07" db="EMBL/GenBank/DDBJ databases">
        <authorList>
            <person name="Hull J."/>
        </authorList>
    </citation>
    <scope>NUCLEOTIDE SEQUENCE</scope>
</reference>
<accession>A0A0A9ZH86</accession>
<name>A0A0A9ZH86_LYGHE</name>
<reference evidence="7" key="1">
    <citation type="journal article" date="2014" name="PLoS ONE">
        <title>Transcriptome-Based Identification of ABC Transporters in the Western Tarnished Plant Bug Lygus hesperus.</title>
        <authorList>
            <person name="Hull J.J."/>
            <person name="Chaney K."/>
            <person name="Geib S.M."/>
            <person name="Fabrick J.A."/>
            <person name="Brent C.S."/>
            <person name="Walsh D."/>
            <person name="Lavine L.C."/>
        </authorList>
    </citation>
    <scope>NUCLEOTIDE SEQUENCE</scope>
</reference>
<organism evidence="7">
    <name type="scientific">Lygus hesperus</name>
    <name type="common">Western plant bug</name>
    <dbReference type="NCBI Taxonomy" id="30085"/>
    <lineage>
        <taxon>Eukaryota</taxon>
        <taxon>Metazoa</taxon>
        <taxon>Ecdysozoa</taxon>
        <taxon>Arthropoda</taxon>
        <taxon>Hexapoda</taxon>
        <taxon>Insecta</taxon>
        <taxon>Pterygota</taxon>
        <taxon>Neoptera</taxon>
        <taxon>Paraneoptera</taxon>
        <taxon>Hemiptera</taxon>
        <taxon>Heteroptera</taxon>
        <taxon>Panheteroptera</taxon>
        <taxon>Cimicomorpha</taxon>
        <taxon>Miridae</taxon>
        <taxon>Mirini</taxon>
        <taxon>Lygus</taxon>
    </lineage>
</organism>
<dbReference type="InterPro" id="IPR036663">
    <property type="entry name" value="Fumarylacetoacetase_C_sf"/>
</dbReference>
<sequence length="120" mass="13426">MGRMANRNVHMYFTKPADTIVGDDSNYHDLMSKFSMRYPTMTESYHHEVELVVAIGPPKSHNVNFSNISVEDVPSIIYSYAVGIDMTRRDLQHQAKKNGLPWDLSKGSEDGAAIGILVPT</sequence>
<evidence type="ECO:0000256" key="3">
    <source>
        <dbReference type="ARBA" id="ARBA00042340"/>
    </source>
</evidence>
<dbReference type="EMBL" id="GBHO01000008">
    <property type="protein sequence ID" value="JAG43596.1"/>
    <property type="molecule type" value="Transcribed_RNA"/>
</dbReference>
<protein>
    <recommendedName>
        <fullName evidence="5">oxaloacetate tautomerase</fullName>
        <ecNumber evidence="5">5.3.2.2</ecNumber>
    </recommendedName>
    <alternativeName>
        <fullName evidence="3">Fumarylacetoacetate hydrolase domain-containing protein 1</fullName>
    </alternativeName>
</protein>